<name>M0AGP4_9EURY</name>
<keyword evidence="9" id="KW-0503">Monooxygenase</keyword>
<dbReference type="InterPro" id="IPR036188">
    <property type="entry name" value="FAD/NAD-bd_sf"/>
</dbReference>
<keyword evidence="10" id="KW-1185">Reference proteome</keyword>
<keyword evidence="4" id="KW-0285">Flavoprotein</keyword>
<comment type="pathway">
    <text evidence="2">Siderophore biosynthesis.</text>
</comment>
<sequence length="470" mass="53492">MSEAVHDVVGVGIGPFNLGLAAMLDGIEEDVDAVFLEREAEFNWHEGMLLEGATLEVPFLADLVTLADPTSPYSYLNYLRETGRLYEFYFYETFQVPRREYNEYLRWVVAELESCRFGREVTAVRWDDDHGHYVVTATHPETGERFEYRGENLALGVGSRPQIPDHLQGHPERDVFHTATYRGNRERVLEADSVTVVGSGQSAAEVFQDLLERQADPDNDYRLDWLTRSDGFFPMEYSKLGLQHFTPEYDRYVYELPQDIKDEFIPEQELLYKGIDPGTSAEIYDLLYRRSIGDRDPDIGLFAMTEVRDIEPVGGGSEYALDCRQWQAEESFVHESEVVVLGTGYERPIPDFLDPLTDAIGWDEQGRFEVTADHRLEIDVPGDVFLQNAEMHTHGVGVPDLGLGCYRNTRFVNRLVGREAYPEDRDTVYQDFAVEQFVERAPNASRRHGNGSESSSGADPSRPSPPTQND</sequence>
<dbReference type="PANTHER" id="PTHR42802">
    <property type="entry name" value="MONOOXYGENASE"/>
    <property type="match status" value="1"/>
</dbReference>
<dbReference type="PATRIC" id="fig|1227491.4.peg.4512"/>
<evidence type="ECO:0000256" key="8">
    <source>
        <dbReference type="SAM" id="MobiDB-lite"/>
    </source>
</evidence>
<evidence type="ECO:0000256" key="7">
    <source>
        <dbReference type="ARBA" id="ARBA00023002"/>
    </source>
</evidence>
<proteinExistence type="inferred from homology"/>
<evidence type="ECO:0000313" key="10">
    <source>
        <dbReference type="Proteomes" id="UP000011591"/>
    </source>
</evidence>
<dbReference type="OrthoDB" id="224622at2157"/>
<feature type="region of interest" description="Disordered" evidence="8">
    <location>
        <begin position="439"/>
        <end position="470"/>
    </location>
</feature>
<dbReference type="PANTHER" id="PTHR42802:SF1">
    <property type="entry name" value="L-ORNITHINE N(5)-MONOOXYGENASE"/>
    <property type="match status" value="1"/>
</dbReference>
<evidence type="ECO:0000313" key="9">
    <source>
        <dbReference type="EMBL" id="ELY97739.1"/>
    </source>
</evidence>
<dbReference type="Gene3D" id="3.50.50.60">
    <property type="entry name" value="FAD/NAD(P)-binding domain"/>
    <property type="match status" value="1"/>
</dbReference>
<keyword evidence="7" id="KW-0560">Oxidoreductase</keyword>
<comment type="similarity">
    <text evidence="3">Belongs to the lysine N(6)-hydroxylase/L-ornithine N(5)-oxygenase family.</text>
</comment>
<evidence type="ECO:0000256" key="4">
    <source>
        <dbReference type="ARBA" id="ARBA00022630"/>
    </source>
</evidence>
<dbReference type="AlphaFoldDB" id="M0AGP4"/>
<keyword evidence="6" id="KW-0521">NADP</keyword>
<dbReference type="Pfam" id="PF13434">
    <property type="entry name" value="Lys_Orn_oxgnase"/>
    <property type="match status" value="1"/>
</dbReference>
<evidence type="ECO:0000256" key="3">
    <source>
        <dbReference type="ARBA" id="ARBA00007588"/>
    </source>
</evidence>
<comment type="caution">
    <text evidence="9">The sequence shown here is derived from an EMBL/GenBank/DDBJ whole genome shotgun (WGS) entry which is preliminary data.</text>
</comment>
<dbReference type="Proteomes" id="UP000011591">
    <property type="component" value="Unassembled WGS sequence"/>
</dbReference>
<dbReference type="SUPFAM" id="SSF51905">
    <property type="entry name" value="FAD/NAD(P)-binding domain"/>
    <property type="match status" value="1"/>
</dbReference>
<dbReference type="GO" id="GO:0004497">
    <property type="term" value="F:monooxygenase activity"/>
    <property type="evidence" value="ECO:0007669"/>
    <property type="project" value="UniProtKB-KW"/>
</dbReference>
<evidence type="ECO:0000256" key="1">
    <source>
        <dbReference type="ARBA" id="ARBA00001974"/>
    </source>
</evidence>
<organism evidence="9 10">
    <name type="scientific">Natrialba aegyptia DSM 13077</name>
    <dbReference type="NCBI Taxonomy" id="1227491"/>
    <lineage>
        <taxon>Archaea</taxon>
        <taxon>Methanobacteriati</taxon>
        <taxon>Methanobacteriota</taxon>
        <taxon>Stenosarchaea group</taxon>
        <taxon>Halobacteria</taxon>
        <taxon>Halobacteriales</taxon>
        <taxon>Natrialbaceae</taxon>
        <taxon>Natrialba</taxon>
    </lineage>
</organism>
<dbReference type="RefSeq" id="WP_006667843.1">
    <property type="nucleotide sequence ID" value="NZ_AOIP01000065.1"/>
</dbReference>
<gene>
    <name evidence="9" type="ORF">C480_22424</name>
</gene>
<evidence type="ECO:0000256" key="6">
    <source>
        <dbReference type="ARBA" id="ARBA00022857"/>
    </source>
</evidence>
<evidence type="ECO:0000256" key="5">
    <source>
        <dbReference type="ARBA" id="ARBA00022827"/>
    </source>
</evidence>
<comment type="cofactor">
    <cofactor evidence="1">
        <name>FAD</name>
        <dbReference type="ChEBI" id="CHEBI:57692"/>
    </cofactor>
</comment>
<reference evidence="9 10" key="1">
    <citation type="journal article" date="2014" name="PLoS Genet.">
        <title>Phylogenetically driven sequencing of extremely halophilic archaea reveals strategies for static and dynamic osmo-response.</title>
        <authorList>
            <person name="Becker E.A."/>
            <person name="Seitzer P.M."/>
            <person name="Tritt A."/>
            <person name="Larsen D."/>
            <person name="Krusor M."/>
            <person name="Yao A.I."/>
            <person name="Wu D."/>
            <person name="Madern D."/>
            <person name="Eisen J.A."/>
            <person name="Darling A.E."/>
            <person name="Facciotti M.T."/>
        </authorList>
    </citation>
    <scope>NUCLEOTIDE SEQUENCE [LARGE SCALE GENOMIC DNA]</scope>
    <source>
        <strain evidence="9 10">DSM 13077</strain>
    </source>
</reference>
<protein>
    <submittedName>
        <fullName evidence="9">Monooxygenase</fullName>
    </submittedName>
</protein>
<dbReference type="InterPro" id="IPR025700">
    <property type="entry name" value="Lys/Orn_oxygenase"/>
</dbReference>
<dbReference type="EMBL" id="AOIP01000065">
    <property type="protein sequence ID" value="ELY97739.1"/>
    <property type="molecule type" value="Genomic_DNA"/>
</dbReference>
<evidence type="ECO:0000256" key="2">
    <source>
        <dbReference type="ARBA" id="ARBA00004924"/>
    </source>
</evidence>
<accession>M0AGP4</accession>
<keyword evidence="5" id="KW-0274">FAD</keyword>